<dbReference type="GO" id="GO:0005975">
    <property type="term" value="P:carbohydrate metabolic process"/>
    <property type="evidence" value="ECO:0007669"/>
    <property type="project" value="InterPro"/>
</dbReference>
<keyword evidence="3 7" id="KW-0378">Hydrolase</keyword>
<evidence type="ECO:0000259" key="6">
    <source>
        <dbReference type="Pfam" id="PF00251"/>
    </source>
</evidence>
<dbReference type="InterPro" id="IPR023296">
    <property type="entry name" value="Glyco_hydro_beta-prop_sf"/>
</dbReference>
<organism evidence="7 8">
    <name type="scientific">Eiseniibacteriota bacterium</name>
    <dbReference type="NCBI Taxonomy" id="2212470"/>
    <lineage>
        <taxon>Bacteria</taxon>
        <taxon>Candidatus Eiseniibacteriota</taxon>
    </lineage>
</organism>
<dbReference type="InterPro" id="IPR013148">
    <property type="entry name" value="Glyco_hydro_32_N"/>
</dbReference>
<name>A0A849T243_UNCEI</name>
<dbReference type="Gene3D" id="2.115.10.20">
    <property type="entry name" value="Glycosyl hydrolase domain, family 43"/>
    <property type="match status" value="1"/>
</dbReference>
<feature type="signal peptide" evidence="5">
    <location>
        <begin position="1"/>
        <end position="22"/>
    </location>
</feature>
<evidence type="ECO:0000256" key="4">
    <source>
        <dbReference type="ARBA" id="ARBA00023295"/>
    </source>
</evidence>
<sequence length="438" mass="48943">MIAGLLVTCAVLALRAPAATHAATSVPPPCRMVPPSPYRPKEMTMLWHQGSYHLFYMRLNVILPFDSTTRDLGHTTSGDLIAWEEQPVVLDRRPTQWDNMHIWAPSLLVTDSLFYLFYTGVTYQPPAYNQTQRIGIATSKDLYNWTRYPQPIFDCSDAPWTFCNPHTPWGGNFRDPIVIPHPSTTGHWLMYYGAMVDSTTGQMMIGVAESDGDLFEWEDRGPLLNTGEAYTYGRTIESPAFAFVDGTTYLFYTTESGLPINYQTTTNLLGPPSQWTSQRRLEWEVPNTSRLFGCEFYVHDGETLFMAANDFHRSIDLYWVEWGTAPHFAFETPMVTAVKDASEIAGGPRVRVLDGAFGSGRVEFQVEVSHTMTCKLDLFDVSGRHVKRLLDRALPPGSSRVSWNGELDGGAAAAGLYLARLSTPVGSSSARALWTPGR</sequence>
<feature type="chain" id="PRO_5032666959" description="beta-fructofuranosidase" evidence="5">
    <location>
        <begin position="23"/>
        <end position="438"/>
    </location>
</feature>
<dbReference type="PANTHER" id="PTHR43101:SF1">
    <property type="entry name" value="BETA-FRUCTOSIDASE"/>
    <property type="match status" value="1"/>
</dbReference>
<dbReference type="EC" id="3.2.1.26" evidence="2"/>
<dbReference type="InterPro" id="IPR001362">
    <property type="entry name" value="Glyco_hydro_32"/>
</dbReference>
<keyword evidence="5" id="KW-0732">Signal</keyword>
<keyword evidence="4" id="KW-0326">Glycosidase</keyword>
<dbReference type="SUPFAM" id="SSF75005">
    <property type="entry name" value="Arabinanase/levansucrase/invertase"/>
    <property type="match status" value="1"/>
</dbReference>
<gene>
    <name evidence="7" type="ORF">HOP12_14540</name>
</gene>
<comment type="caution">
    <text evidence="7">The sequence shown here is derived from an EMBL/GenBank/DDBJ whole genome shotgun (WGS) entry which is preliminary data.</text>
</comment>
<evidence type="ECO:0000256" key="2">
    <source>
        <dbReference type="ARBA" id="ARBA00012758"/>
    </source>
</evidence>
<evidence type="ECO:0000256" key="3">
    <source>
        <dbReference type="ARBA" id="ARBA00022801"/>
    </source>
</evidence>
<protein>
    <recommendedName>
        <fullName evidence="2">beta-fructofuranosidase</fullName>
        <ecNumber evidence="2">3.2.1.26</ecNumber>
    </recommendedName>
</protein>
<reference evidence="7 8" key="1">
    <citation type="submission" date="2020-04" db="EMBL/GenBank/DDBJ databases">
        <title>Metagenomic profiling of ammonia- and methane-oxidizing microorganisms in a Dutch drinking water treatment plant.</title>
        <authorList>
            <person name="Poghosyan L."/>
            <person name="Leucker S."/>
        </authorList>
    </citation>
    <scope>NUCLEOTIDE SEQUENCE [LARGE SCALE GENOMIC DNA]</scope>
    <source>
        <strain evidence="7">S-RSF-IL-03</strain>
    </source>
</reference>
<proteinExistence type="inferred from homology"/>
<evidence type="ECO:0000313" key="7">
    <source>
        <dbReference type="EMBL" id="NOT35359.1"/>
    </source>
</evidence>
<evidence type="ECO:0000313" key="8">
    <source>
        <dbReference type="Proteomes" id="UP000580839"/>
    </source>
</evidence>
<dbReference type="Proteomes" id="UP000580839">
    <property type="component" value="Unassembled WGS sequence"/>
</dbReference>
<feature type="domain" description="Glycosyl hydrolase family 32 N-terminal" evidence="6">
    <location>
        <begin position="45"/>
        <end position="248"/>
    </location>
</feature>
<dbReference type="GO" id="GO:0004564">
    <property type="term" value="F:beta-fructofuranosidase activity"/>
    <property type="evidence" value="ECO:0007669"/>
    <property type="project" value="UniProtKB-EC"/>
</dbReference>
<dbReference type="Pfam" id="PF00251">
    <property type="entry name" value="Glyco_hydro_32N"/>
    <property type="match status" value="1"/>
</dbReference>
<dbReference type="EMBL" id="JABFRW010000190">
    <property type="protein sequence ID" value="NOT35359.1"/>
    <property type="molecule type" value="Genomic_DNA"/>
</dbReference>
<dbReference type="SMART" id="SM00640">
    <property type="entry name" value="Glyco_32"/>
    <property type="match status" value="1"/>
</dbReference>
<dbReference type="PANTHER" id="PTHR43101">
    <property type="entry name" value="BETA-FRUCTOSIDASE"/>
    <property type="match status" value="1"/>
</dbReference>
<comment type="similarity">
    <text evidence="1">Belongs to the glycosyl hydrolase 32 family.</text>
</comment>
<accession>A0A849T243</accession>
<dbReference type="AlphaFoldDB" id="A0A849T243"/>
<dbReference type="Gene3D" id="2.60.40.4070">
    <property type="match status" value="1"/>
</dbReference>
<evidence type="ECO:0000256" key="5">
    <source>
        <dbReference type="SAM" id="SignalP"/>
    </source>
</evidence>
<dbReference type="InterPro" id="IPR051214">
    <property type="entry name" value="GH32_Enzymes"/>
</dbReference>
<evidence type="ECO:0000256" key="1">
    <source>
        <dbReference type="ARBA" id="ARBA00009902"/>
    </source>
</evidence>